<organism evidence="5 6">
    <name type="scientific">Albugo candida</name>
    <dbReference type="NCBI Taxonomy" id="65357"/>
    <lineage>
        <taxon>Eukaryota</taxon>
        <taxon>Sar</taxon>
        <taxon>Stramenopiles</taxon>
        <taxon>Oomycota</taxon>
        <taxon>Peronosporomycetes</taxon>
        <taxon>Albuginales</taxon>
        <taxon>Albuginaceae</taxon>
        <taxon>Albugo</taxon>
    </lineage>
</organism>
<keyword evidence="1 3" id="KW-0547">Nucleotide-binding</keyword>
<reference evidence="5 6" key="1">
    <citation type="submission" date="2012-05" db="EMBL/GenBank/DDBJ databases">
        <title>Recombination and specialization in a pathogen metapopulation.</title>
        <authorList>
            <person name="Gardiner A."/>
            <person name="Kemen E."/>
            <person name="Schultz-Larsen T."/>
            <person name="MacLean D."/>
            <person name="Van Oosterhout C."/>
            <person name="Jones J.D.G."/>
        </authorList>
    </citation>
    <scope>NUCLEOTIDE SEQUENCE [LARGE SCALE GENOMIC DNA]</scope>
    <source>
        <strain evidence="5 6">Ac Nc2</strain>
    </source>
</reference>
<dbReference type="STRING" id="65357.A0A024GER4"/>
<comment type="similarity">
    <text evidence="3">Belongs to the heat shock protein 70 family.</text>
</comment>
<sequence length="558" mass="62547">MNHTEHEYDSWGRGADQFDDDSIAIGIDFGTTNSCVGIWLKDQSRVKILKHDFDTKRYYLLPSVVRYDPTDVSLVSVGQEAVRLEATPPCKNTIRCVKRLMGQRYTNDRISYLQSSSTHQIVSTKRGNVGICIITEKNDESIVEPEQVAACILLKLKAKAEAYFDHKIIENVVLTVPAHFNDGQRKATIRAASMAGFRKIRLMNEPTAAAMAYGLFIAGHKQVLVFDFGGGTLDVSLMRIDEGKFKVVAIGGDTNLGGEDINQIIYHHILCSFEKRGILKLTIDQQTAMKQSIEEAKIQLSDSMEATVELKVATRLLQYNLRRDVFESICDSVWKRCISTIEKVLKDASLEPCDVDEVVMVGGSTRIPKLRSSISEFFDKKELCDSVNADRVVCEGAAIQAAVLSGMDRKTLQDVLMLDVIPLSMGLETVDGRMEIILSKNSQIPAEVTKYFQTFEDDQRGISVDVYEGENSIARENEHICRFDFPIPSLKIDKAGRIFHPVTFKMNENGVLQVSAGIHHQSEETPMSKSALTLMILYVVCLLVVYVILRIYFASERF</sequence>
<evidence type="ECO:0000313" key="6">
    <source>
        <dbReference type="Proteomes" id="UP000053237"/>
    </source>
</evidence>
<dbReference type="GO" id="GO:0140662">
    <property type="term" value="F:ATP-dependent protein folding chaperone"/>
    <property type="evidence" value="ECO:0007669"/>
    <property type="project" value="InterPro"/>
</dbReference>
<evidence type="ECO:0000256" key="2">
    <source>
        <dbReference type="ARBA" id="ARBA00022840"/>
    </source>
</evidence>
<dbReference type="PROSITE" id="PS00329">
    <property type="entry name" value="HSP70_2"/>
    <property type="match status" value="1"/>
</dbReference>
<dbReference type="Gene3D" id="3.30.420.40">
    <property type="match status" value="2"/>
</dbReference>
<feature type="transmembrane region" description="Helical" evidence="4">
    <location>
        <begin position="531"/>
        <end position="553"/>
    </location>
</feature>
<dbReference type="Pfam" id="PF00012">
    <property type="entry name" value="HSP70"/>
    <property type="match status" value="1"/>
</dbReference>
<dbReference type="InterPro" id="IPR029047">
    <property type="entry name" value="HSP70_peptide-bd_sf"/>
</dbReference>
<dbReference type="Gene3D" id="3.90.640.10">
    <property type="entry name" value="Actin, Chain A, domain 4"/>
    <property type="match status" value="1"/>
</dbReference>
<keyword evidence="2 3" id="KW-0067">ATP-binding</keyword>
<dbReference type="GO" id="GO:0005524">
    <property type="term" value="F:ATP binding"/>
    <property type="evidence" value="ECO:0007669"/>
    <property type="project" value="UniProtKB-KW"/>
</dbReference>
<dbReference type="InParanoid" id="A0A024GER4"/>
<keyword evidence="4" id="KW-0812">Transmembrane</keyword>
<dbReference type="Gene3D" id="3.30.30.30">
    <property type="match status" value="1"/>
</dbReference>
<evidence type="ECO:0000256" key="4">
    <source>
        <dbReference type="SAM" id="Phobius"/>
    </source>
</evidence>
<dbReference type="SUPFAM" id="SSF100920">
    <property type="entry name" value="Heat shock protein 70kD (HSP70), peptide-binding domain"/>
    <property type="match status" value="1"/>
</dbReference>
<dbReference type="InterPro" id="IPR013126">
    <property type="entry name" value="Hsp_70_fam"/>
</dbReference>
<keyword evidence="4" id="KW-0472">Membrane</keyword>
<dbReference type="InterPro" id="IPR018181">
    <property type="entry name" value="Heat_shock_70_CS"/>
</dbReference>
<dbReference type="FunFam" id="3.90.640.10:FF:000003">
    <property type="entry name" value="Molecular chaperone DnaK"/>
    <property type="match status" value="1"/>
</dbReference>
<dbReference type="Gene3D" id="2.60.34.10">
    <property type="entry name" value="Substrate Binding Domain Of DNAk, Chain A, domain 1"/>
    <property type="match status" value="1"/>
</dbReference>
<accession>A0A024GER4</accession>
<comment type="caution">
    <text evidence="5">The sequence shown here is derived from an EMBL/GenBank/DDBJ whole genome shotgun (WGS) entry which is preliminary data.</text>
</comment>
<dbReference type="InterPro" id="IPR043129">
    <property type="entry name" value="ATPase_NBD"/>
</dbReference>
<dbReference type="OrthoDB" id="2401965at2759"/>
<dbReference type="SUPFAM" id="SSF53067">
    <property type="entry name" value="Actin-like ATPase domain"/>
    <property type="match status" value="2"/>
</dbReference>
<keyword evidence="6" id="KW-1185">Reference proteome</keyword>
<dbReference type="PANTHER" id="PTHR19375">
    <property type="entry name" value="HEAT SHOCK PROTEIN 70KDA"/>
    <property type="match status" value="1"/>
</dbReference>
<protein>
    <submittedName>
        <fullName evidence="5">Uncharacterized protein</fullName>
    </submittedName>
</protein>
<dbReference type="Proteomes" id="UP000053237">
    <property type="component" value="Unassembled WGS sequence"/>
</dbReference>
<evidence type="ECO:0000256" key="3">
    <source>
        <dbReference type="RuleBase" id="RU003322"/>
    </source>
</evidence>
<dbReference type="AlphaFoldDB" id="A0A024GER4"/>
<dbReference type="EMBL" id="CAIX01000094">
    <property type="protein sequence ID" value="CCI45261.1"/>
    <property type="molecule type" value="Genomic_DNA"/>
</dbReference>
<dbReference type="PRINTS" id="PR00301">
    <property type="entry name" value="HEATSHOCK70"/>
</dbReference>
<dbReference type="PROSITE" id="PS01036">
    <property type="entry name" value="HSP70_3"/>
    <property type="match status" value="1"/>
</dbReference>
<name>A0A024GER4_9STRA</name>
<gene>
    <name evidence="5" type="ORF">BN9_061340</name>
</gene>
<evidence type="ECO:0000256" key="1">
    <source>
        <dbReference type="ARBA" id="ARBA00022741"/>
    </source>
</evidence>
<dbReference type="CDD" id="cd24028">
    <property type="entry name" value="ASKHA_NBD_HSP70_HSPA1-like"/>
    <property type="match status" value="1"/>
</dbReference>
<keyword evidence="4" id="KW-1133">Transmembrane helix</keyword>
<evidence type="ECO:0000313" key="5">
    <source>
        <dbReference type="EMBL" id="CCI45261.1"/>
    </source>
</evidence>
<proteinExistence type="inferred from homology"/>